<evidence type="ECO:0000313" key="2">
    <source>
        <dbReference type="Proteomes" id="UP000000707"/>
    </source>
</evidence>
<dbReference type="AlphaFoldDB" id="G3B3G3"/>
<evidence type="ECO:0008006" key="3">
    <source>
        <dbReference type="Google" id="ProtNLM"/>
    </source>
</evidence>
<keyword evidence="2" id="KW-1185">Reference proteome</keyword>
<dbReference type="Gene3D" id="2.40.160.210">
    <property type="entry name" value="Acyl-CoA thioesterase, double hotdog domain"/>
    <property type="match status" value="1"/>
</dbReference>
<protein>
    <recommendedName>
        <fullName evidence="3">Thioesterase domain-containing protein</fullName>
    </recommendedName>
</protein>
<dbReference type="OrthoDB" id="68328at2759"/>
<dbReference type="EMBL" id="GL996521">
    <property type="protein sequence ID" value="EGV64156.1"/>
    <property type="molecule type" value="Genomic_DNA"/>
</dbReference>
<accession>G3B3G3</accession>
<proteinExistence type="predicted"/>
<dbReference type="KEGG" id="cten:18247309"/>
<dbReference type="InterPro" id="IPR042171">
    <property type="entry name" value="Acyl-CoA_hotdog"/>
</dbReference>
<dbReference type="InterPro" id="IPR029069">
    <property type="entry name" value="HotDog_dom_sf"/>
</dbReference>
<dbReference type="Proteomes" id="UP000000707">
    <property type="component" value="Unassembled WGS sequence"/>
</dbReference>
<gene>
    <name evidence="1" type="ORF">CANTEDRAFT_114201</name>
</gene>
<dbReference type="SUPFAM" id="SSF54637">
    <property type="entry name" value="Thioesterase/thiol ester dehydrase-isomerase"/>
    <property type="match status" value="2"/>
</dbReference>
<name>G3B3G3_CANTC</name>
<reference evidence="1 2" key="1">
    <citation type="journal article" date="2011" name="Proc. Natl. Acad. Sci. U.S.A.">
        <title>Comparative genomics of xylose-fermenting fungi for enhanced biofuel production.</title>
        <authorList>
            <person name="Wohlbach D.J."/>
            <person name="Kuo A."/>
            <person name="Sato T.K."/>
            <person name="Potts K.M."/>
            <person name="Salamov A.A."/>
            <person name="LaButti K.M."/>
            <person name="Sun H."/>
            <person name="Clum A."/>
            <person name="Pangilinan J.L."/>
            <person name="Lindquist E.A."/>
            <person name="Lucas S."/>
            <person name="Lapidus A."/>
            <person name="Jin M."/>
            <person name="Gunawan C."/>
            <person name="Balan V."/>
            <person name="Dale B.E."/>
            <person name="Jeffries T.W."/>
            <person name="Zinkel R."/>
            <person name="Barry K.W."/>
            <person name="Grigoriev I.V."/>
            <person name="Gasch A.P."/>
        </authorList>
    </citation>
    <scope>NUCLEOTIDE SEQUENCE [LARGE SCALE GENOMIC DNA]</scope>
    <source>
        <strain evidence="2">ATCC 10573 / BCRC 21748 / CBS 615 / JCM 9827 / NBRC 10315 / NRRL Y-1498 / VKM Y-70</strain>
    </source>
</reference>
<dbReference type="GeneID" id="18247309"/>
<sequence length="273" mass="30837">MIDTVHGQLMGQALAQMLDDVGPQLSPHSVHAVFSSPVSSVRWDSQTISQGKNFINKAIRGQSNGHTRCAINCSLTSRNSYENQLKQYDHYQEEVQKKRSESEANGLEFDDDDIDIKKVDFPFRFQVPFPEGVKNLKLSKLDSVVDGDMEFKLPQGRTLDFQSDNYDKTTSFFVRLVQPTTNKFVDLAQLSDGLGIFQFKTGTRQNRSVVHTRVLLVHDIDFDTSHFLTVQARLVAYKHGQLLMEAEIFNLNGIQVATIHQQSSVIVESSVKL</sequence>
<dbReference type="STRING" id="590646.G3B3G3"/>
<organism evidence="2">
    <name type="scientific">Candida tenuis (strain ATCC 10573 / BCRC 21748 / CBS 615 / JCM 9827 / NBRC 10315 / NRRL Y-1498 / VKM Y-70)</name>
    <name type="common">Yeast</name>
    <name type="synonym">Yamadazyma tenuis</name>
    <dbReference type="NCBI Taxonomy" id="590646"/>
    <lineage>
        <taxon>Eukaryota</taxon>
        <taxon>Fungi</taxon>
        <taxon>Dikarya</taxon>
        <taxon>Ascomycota</taxon>
        <taxon>Saccharomycotina</taxon>
        <taxon>Pichiomycetes</taxon>
        <taxon>Debaryomycetaceae</taxon>
        <taxon>Yamadazyma</taxon>
    </lineage>
</organism>
<evidence type="ECO:0000313" key="1">
    <source>
        <dbReference type="EMBL" id="EGV64156.1"/>
    </source>
</evidence>
<dbReference type="HOGENOM" id="CLU_1019404_0_0_1"/>